<dbReference type="CDD" id="cd00513">
    <property type="entry name" value="Ribosomal_L32_L32e"/>
    <property type="match status" value="1"/>
</dbReference>
<protein>
    <submittedName>
        <fullName evidence="4">60S ribosomal protein L32</fullName>
    </submittedName>
</protein>
<dbReference type="SUPFAM" id="SSF52042">
    <property type="entry name" value="Ribosomal protein L32e"/>
    <property type="match status" value="1"/>
</dbReference>
<dbReference type="AlphaFoldDB" id="A0AAD6J1M6"/>
<dbReference type="PANTHER" id="PTHR23413">
    <property type="entry name" value="60S RIBOSOMAL PROTEIN L32 AND DNA-DIRECTED RNA POLYMERASE II, SUBUNIT N"/>
    <property type="match status" value="1"/>
</dbReference>
<sequence>MPKIGYGSNKKTRHMMPSGHKAFLVHNANDVDLLLMHNHTFAAEISHAVSSRKRIEIIAKAKKLGVKVTNPKGKVTTDLRCLLVVIPLYDQLLQSRAYLPFDPYGPPSGALDEYMHEASDGAHFFLPRFEHADFVRDARSAELCDREGEVEGVGELDGAEVVAGGVDAEADVRGAGGDEGAAGCHHRGVPMEIIPGTEPPATVHPALSISDTFRRLTAIAAGIDVNHADPDSPDGWLQAPAIFRVRDGFPRAGAETTDAYFEYSDRQVSVLHLVYALLTYGMQPNAMALDLLKKLLVHDNVRDPMGIFFRMKGRPVNDEDLILQLKQGYNWEQVVDTLFGEPEFVMELRDWGKQYFTGLLIPMVAARGPPSSHGSETANKAQAVLREQCLKRDGHMTVVGRVWNRFWPKDVVPPPRTELWDYGRIKACQIIPNNSPYIPDLRDLLVQFSGDPLIADAIDNATNAFMLTPQFHSSFRRFEWSIEACPSGWDDDYNYIFRKFSPYLPTALNYHADGEKVFFGRKDRSIPSPNPQLFNVYTALAKVANASGAAEVIDMILRDEEEIIERGRTGRTWGRVGQNYLVRQLERLSMRDRHVEG</sequence>
<evidence type="ECO:0000256" key="2">
    <source>
        <dbReference type="ARBA" id="ARBA00022980"/>
    </source>
</evidence>
<dbReference type="PANTHER" id="PTHR23413:SF1">
    <property type="entry name" value="RIBOSOMAL PROTEIN L32"/>
    <property type="match status" value="1"/>
</dbReference>
<evidence type="ECO:0000313" key="5">
    <source>
        <dbReference type="Proteomes" id="UP001221413"/>
    </source>
</evidence>
<keyword evidence="2 4" id="KW-0689">Ribosomal protein</keyword>
<gene>
    <name evidence="4" type="ORF">Dda_4702</name>
</gene>
<name>A0AAD6J1M6_DREDA</name>
<comment type="caution">
    <text evidence="4">The sequence shown here is derived from an EMBL/GenBank/DDBJ whole genome shotgun (WGS) entry which is preliminary data.</text>
</comment>
<dbReference type="InterPro" id="IPR001515">
    <property type="entry name" value="Ribosomal_eL32"/>
</dbReference>
<keyword evidence="5" id="KW-1185">Reference proteome</keyword>
<evidence type="ECO:0000256" key="1">
    <source>
        <dbReference type="ARBA" id="ARBA00008431"/>
    </source>
</evidence>
<dbReference type="Proteomes" id="UP001221413">
    <property type="component" value="Unassembled WGS sequence"/>
</dbReference>
<reference evidence="4" key="1">
    <citation type="submission" date="2023-01" db="EMBL/GenBank/DDBJ databases">
        <title>The chitinases involved in constricting ring structure development in the nematode-trapping fungus Drechslerella dactyloides.</title>
        <authorList>
            <person name="Wang R."/>
            <person name="Zhang L."/>
            <person name="Tang P."/>
            <person name="Li S."/>
            <person name="Liang L."/>
        </authorList>
    </citation>
    <scope>NUCLEOTIDE SEQUENCE</scope>
    <source>
        <strain evidence="4">YMF1.00031</strain>
    </source>
</reference>
<dbReference type="Pfam" id="PF01655">
    <property type="entry name" value="Ribosomal_L32e"/>
    <property type="match status" value="1"/>
</dbReference>
<dbReference type="GO" id="GO:0006412">
    <property type="term" value="P:translation"/>
    <property type="evidence" value="ECO:0007669"/>
    <property type="project" value="InterPro"/>
</dbReference>
<evidence type="ECO:0000256" key="3">
    <source>
        <dbReference type="ARBA" id="ARBA00023274"/>
    </source>
</evidence>
<comment type="similarity">
    <text evidence="1">Belongs to the eukaryotic ribosomal protein eL32 family.</text>
</comment>
<evidence type="ECO:0000313" key="4">
    <source>
        <dbReference type="EMBL" id="KAJ6260476.1"/>
    </source>
</evidence>
<accession>A0AAD6J1M6</accession>
<keyword evidence="3" id="KW-0687">Ribonucleoprotein</keyword>
<organism evidence="4 5">
    <name type="scientific">Drechslerella dactyloides</name>
    <name type="common">Nematode-trapping fungus</name>
    <name type="synonym">Arthrobotrys dactyloides</name>
    <dbReference type="NCBI Taxonomy" id="74499"/>
    <lineage>
        <taxon>Eukaryota</taxon>
        <taxon>Fungi</taxon>
        <taxon>Dikarya</taxon>
        <taxon>Ascomycota</taxon>
        <taxon>Pezizomycotina</taxon>
        <taxon>Orbiliomycetes</taxon>
        <taxon>Orbiliales</taxon>
        <taxon>Orbiliaceae</taxon>
        <taxon>Drechslerella</taxon>
    </lineage>
</organism>
<dbReference type="SMART" id="SM01393">
    <property type="entry name" value="Ribosomal_L32e"/>
    <property type="match status" value="1"/>
</dbReference>
<dbReference type="GO" id="GO:0022625">
    <property type="term" value="C:cytosolic large ribosomal subunit"/>
    <property type="evidence" value="ECO:0007669"/>
    <property type="project" value="TreeGrafter"/>
</dbReference>
<dbReference type="EMBL" id="JAQGDS010000005">
    <property type="protein sequence ID" value="KAJ6260476.1"/>
    <property type="molecule type" value="Genomic_DNA"/>
</dbReference>
<dbReference type="InterPro" id="IPR036351">
    <property type="entry name" value="Ribosomal_eL32_sf"/>
</dbReference>
<dbReference type="GO" id="GO:0003735">
    <property type="term" value="F:structural constituent of ribosome"/>
    <property type="evidence" value="ECO:0007669"/>
    <property type="project" value="InterPro"/>
</dbReference>
<proteinExistence type="inferred from homology"/>